<reference evidence="3 4" key="1">
    <citation type="submission" date="2024-01" db="EMBL/GenBank/DDBJ databases">
        <title>Multi-omics insights into the function and evolution of sodium benzoate biodegradation pathways in Benzoatithermus flavus gen. nov., sp. nov. from hot spring.</title>
        <authorList>
            <person name="Hu C.-J."/>
            <person name="Li W.-J."/>
        </authorList>
    </citation>
    <scope>NUCLEOTIDE SEQUENCE [LARGE SCALE GENOMIC DNA]</scope>
    <source>
        <strain evidence="3 4">SYSU G07066</strain>
    </source>
</reference>
<accession>A0ABU8Y062</accession>
<proteinExistence type="predicted"/>
<evidence type="ECO:0008006" key="5">
    <source>
        <dbReference type="Google" id="ProtNLM"/>
    </source>
</evidence>
<keyword evidence="2" id="KW-0472">Membrane</keyword>
<sequence length="255" mass="27152">MNGVLNLFYPVLAALDAALGFLPPVLRLVVLGALSGALAMGLYGLLSDQARIRARKAEMRQLQAALKAAKDDFAQTMRLSRRNLAVSLGLLGIVVGPALLSSLPLLVVIAWLSSGPYGYQLPAAGTPVPVSFAPALDGIAVEPAEALVRDGDGERLRWPAPGSPVRFLDAHGLVYAGPPADVPATTVRKRAWWNWLWGDEAGYVRADAPIEAISFALPPRMLIPGVPSWLGGWEAVYFLSVLVASLAIKVAFRIE</sequence>
<evidence type="ECO:0000313" key="3">
    <source>
        <dbReference type="EMBL" id="MEK0085994.1"/>
    </source>
</evidence>
<dbReference type="Proteomes" id="UP001375743">
    <property type="component" value="Unassembled WGS sequence"/>
</dbReference>
<keyword evidence="1" id="KW-0175">Coiled coil</keyword>
<feature type="transmembrane region" description="Helical" evidence="2">
    <location>
        <begin position="84"/>
        <end position="112"/>
    </location>
</feature>
<comment type="caution">
    <text evidence="3">The sequence shown here is derived from an EMBL/GenBank/DDBJ whole genome shotgun (WGS) entry which is preliminary data.</text>
</comment>
<protein>
    <recommendedName>
        <fullName evidence="5">DUF106 domain-containing protein</fullName>
    </recommendedName>
</protein>
<evidence type="ECO:0000313" key="4">
    <source>
        <dbReference type="Proteomes" id="UP001375743"/>
    </source>
</evidence>
<gene>
    <name evidence="3" type="ORF">U1T56_22795</name>
</gene>
<feature type="coiled-coil region" evidence="1">
    <location>
        <begin position="52"/>
        <end position="79"/>
    </location>
</feature>
<feature type="transmembrane region" description="Helical" evidence="2">
    <location>
        <begin position="235"/>
        <end position="252"/>
    </location>
</feature>
<keyword evidence="4" id="KW-1185">Reference proteome</keyword>
<dbReference type="EMBL" id="JBBLZC010000040">
    <property type="protein sequence ID" value="MEK0085994.1"/>
    <property type="molecule type" value="Genomic_DNA"/>
</dbReference>
<evidence type="ECO:0000256" key="1">
    <source>
        <dbReference type="SAM" id="Coils"/>
    </source>
</evidence>
<keyword evidence="2" id="KW-0812">Transmembrane</keyword>
<name>A0ABU8Y062_9PROT</name>
<evidence type="ECO:0000256" key="2">
    <source>
        <dbReference type="SAM" id="Phobius"/>
    </source>
</evidence>
<keyword evidence="2" id="KW-1133">Transmembrane helix</keyword>
<dbReference type="RefSeq" id="WP_418161841.1">
    <property type="nucleotide sequence ID" value="NZ_JBBLZC010000040.1"/>
</dbReference>
<organism evidence="3 4">
    <name type="scientific">Benzoatithermus flavus</name>
    <dbReference type="NCBI Taxonomy" id="3108223"/>
    <lineage>
        <taxon>Bacteria</taxon>
        <taxon>Pseudomonadati</taxon>
        <taxon>Pseudomonadota</taxon>
        <taxon>Alphaproteobacteria</taxon>
        <taxon>Geminicoccales</taxon>
        <taxon>Geminicoccaceae</taxon>
        <taxon>Benzoatithermus</taxon>
    </lineage>
</organism>
<feature type="transmembrane region" description="Helical" evidence="2">
    <location>
        <begin position="25"/>
        <end position="46"/>
    </location>
</feature>